<keyword evidence="4" id="KW-0158">Chromosome</keyword>
<evidence type="ECO:0000256" key="20">
    <source>
        <dbReference type="RuleBase" id="RU361162"/>
    </source>
</evidence>
<dbReference type="CDD" id="cd14099">
    <property type="entry name" value="STKc_PLK"/>
    <property type="match status" value="1"/>
</dbReference>
<dbReference type="CDD" id="cd13118">
    <property type="entry name" value="POLO_box_1"/>
    <property type="match status" value="1"/>
</dbReference>
<evidence type="ECO:0000313" key="24">
    <source>
        <dbReference type="Proteomes" id="UP001054837"/>
    </source>
</evidence>
<dbReference type="Pfam" id="PF00659">
    <property type="entry name" value="POLO_box"/>
    <property type="match status" value="2"/>
</dbReference>
<dbReference type="PANTHER" id="PTHR24345:SF93">
    <property type="entry name" value="SERINE_THREONINE-PROTEIN KINASE PLK1"/>
    <property type="match status" value="1"/>
</dbReference>
<feature type="domain" description="Protein kinase" evidence="21">
    <location>
        <begin position="23"/>
        <end position="275"/>
    </location>
</feature>
<dbReference type="GO" id="GO:0005524">
    <property type="term" value="F:ATP binding"/>
    <property type="evidence" value="ECO:0007669"/>
    <property type="project" value="UniProtKB-UniRule"/>
</dbReference>
<keyword evidence="24" id="KW-1185">Reference proteome</keyword>
<evidence type="ECO:0000256" key="10">
    <source>
        <dbReference type="ARBA" id="ARBA00022777"/>
    </source>
</evidence>
<dbReference type="AlphaFoldDB" id="A0AAV4TTG0"/>
<dbReference type="GO" id="GO:0007052">
    <property type="term" value="P:mitotic spindle organization"/>
    <property type="evidence" value="ECO:0007669"/>
    <property type="project" value="TreeGrafter"/>
</dbReference>
<keyword evidence="14" id="KW-0539">Nucleus</keyword>
<evidence type="ECO:0000256" key="11">
    <source>
        <dbReference type="ARBA" id="ARBA00022838"/>
    </source>
</evidence>
<keyword evidence="15" id="KW-0469">Meiosis</keyword>
<dbReference type="SMART" id="SM00220">
    <property type="entry name" value="S_TKc"/>
    <property type="match status" value="1"/>
</dbReference>
<keyword evidence="8" id="KW-0677">Repeat</keyword>
<evidence type="ECO:0000313" key="23">
    <source>
        <dbReference type="EMBL" id="GIY48331.1"/>
    </source>
</evidence>
<evidence type="ECO:0000256" key="9">
    <source>
        <dbReference type="ARBA" id="ARBA00022741"/>
    </source>
</evidence>
<evidence type="ECO:0000256" key="6">
    <source>
        <dbReference type="ARBA" id="ARBA00022527"/>
    </source>
</evidence>
<accession>A0AAV4TTG0</accession>
<dbReference type="InterPro" id="IPR008271">
    <property type="entry name" value="Ser/Thr_kinase_AS"/>
</dbReference>
<evidence type="ECO:0000256" key="5">
    <source>
        <dbReference type="ARBA" id="ARBA00022490"/>
    </source>
</evidence>
<dbReference type="Gene3D" id="3.30.1120.30">
    <property type="entry name" value="POLO box domain"/>
    <property type="match status" value="2"/>
</dbReference>
<evidence type="ECO:0000256" key="14">
    <source>
        <dbReference type="ARBA" id="ARBA00023242"/>
    </source>
</evidence>
<dbReference type="SUPFAM" id="SSF82615">
    <property type="entry name" value="Polo-box domain"/>
    <property type="match status" value="2"/>
</dbReference>
<dbReference type="SUPFAM" id="SSF56112">
    <property type="entry name" value="Protein kinase-like (PK-like)"/>
    <property type="match status" value="1"/>
</dbReference>
<dbReference type="CDD" id="cd13117">
    <property type="entry name" value="POLO_box_2"/>
    <property type="match status" value="1"/>
</dbReference>
<evidence type="ECO:0000256" key="4">
    <source>
        <dbReference type="ARBA" id="ARBA00022454"/>
    </source>
</evidence>
<dbReference type="PROSITE" id="PS50011">
    <property type="entry name" value="PROTEIN_KINASE_DOM"/>
    <property type="match status" value="1"/>
</dbReference>
<feature type="binding site" evidence="19">
    <location>
        <position position="52"/>
    </location>
    <ligand>
        <name>ATP</name>
        <dbReference type="ChEBI" id="CHEBI:30616"/>
    </ligand>
</feature>
<dbReference type="FunFam" id="3.30.200.20:FF:000091">
    <property type="entry name" value="Serine/threonine-protein kinase PLK"/>
    <property type="match status" value="1"/>
</dbReference>
<comment type="similarity">
    <text evidence="20">Belongs to the protein kinase superfamily. Ser/Thr protein kinase family. CDC5/Polo subfamily.</text>
</comment>
<gene>
    <name evidence="23" type="primary">plk1</name>
    <name evidence="23" type="ORF">CDAR_37481</name>
</gene>
<evidence type="ECO:0000256" key="12">
    <source>
        <dbReference type="ARBA" id="ARBA00022840"/>
    </source>
</evidence>
<dbReference type="EMBL" id="BPLQ01010098">
    <property type="protein sequence ID" value="GIY48331.1"/>
    <property type="molecule type" value="Genomic_DNA"/>
</dbReference>
<dbReference type="InterPro" id="IPR000719">
    <property type="entry name" value="Prot_kinase_dom"/>
</dbReference>
<comment type="caution">
    <text evidence="23">The sequence shown here is derived from an EMBL/GenBank/DDBJ whole genome shotgun (WGS) entry which is preliminary data.</text>
</comment>
<evidence type="ECO:0000256" key="2">
    <source>
        <dbReference type="ARBA" id="ARBA00004300"/>
    </source>
</evidence>
<dbReference type="FunFam" id="1.10.510.10:FF:000727">
    <property type="entry name" value="Serine/threonine-protein kinase PLK"/>
    <property type="match status" value="1"/>
</dbReference>
<evidence type="ECO:0000256" key="18">
    <source>
        <dbReference type="ARBA" id="ARBA00048347"/>
    </source>
</evidence>
<keyword evidence="10 20" id="KW-0418">Kinase</keyword>
<dbReference type="InterPro" id="IPR011009">
    <property type="entry name" value="Kinase-like_dom_sf"/>
</dbReference>
<dbReference type="Gene3D" id="3.30.200.20">
    <property type="entry name" value="Phosphorylase Kinase, domain 1"/>
    <property type="match status" value="1"/>
</dbReference>
<dbReference type="FunFam" id="3.30.1120.30:FF:000001">
    <property type="entry name" value="Serine/threonine-protein kinase PLK"/>
    <property type="match status" value="1"/>
</dbReference>
<keyword evidence="9 19" id="KW-0547">Nucleotide-binding</keyword>
<evidence type="ECO:0000256" key="3">
    <source>
        <dbReference type="ARBA" id="ARBA00004629"/>
    </source>
</evidence>
<name>A0AAV4TTG0_9ARAC</name>
<evidence type="ECO:0000256" key="17">
    <source>
        <dbReference type="ARBA" id="ARBA00047802"/>
    </source>
</evidence>
<feature type="domain" description="POLO box" evidence="22">
    <location>
        <begin position="496"/>
        <end position="578"/>
    </location>
</feature>
<dbReference type="Gene3D" id="1.10.510.10">
    <property type="entry name" value="Transferase(Phosphotransferase) domain 1"/>
    <property type="match status" value="1"/>
</dbReference>
<dbReference type="GO" id="GO:0000922">
    <property type="term" value="C:spindle pole"/>
    <property type="evidence" value="ECO:0007669"/>
    <property type="project" value="TreeGrafter"/>
</dbReference>
<comment type="catalytic activity">
    <reaction evidence="18">
        <text>L-seryl-[protein] + ATP = O-phospho-L-seryl-[protein] + ADP + H(+)</text>
        <dbReference type="Rhea" id="RHEA:17989"/>
        <dbReference type="Rhea" id="RHEA-COMP:9863"/>
        <dbReference type="Rhea" id="RHEA-COMP:11604"/>
        <dbReference type="ChEBI" id="CHEBI:15378"/>
        <dbReference type="ChEBI" id="CHEBI:29999"/>
        <dbReference type="ChEBI" id="CHEBI:30616"/>
        <dbReference type="ChEBI" id="CHEBI:83421"/>
        <dbReference type="ChEBI" id="CHEBI:456216"/>
        <dbReference type="EC" id="2.7.11.21"/>
    </reaction>
</comment>
<dbReference type="Proteomes" id="UP001054837">
    <property type="component" value="Unassembled WGS sequence"/>
</dbReference>
<keyword evidence="5" id="KW-0963">Cytoplasm</keyword>
<dbReference type="InterPro" id="IPR017441">
    <property type="entry name" value="Protein_kinase_ATP_BS"/>
</dbReference>
<evidence type="ECO:0000256" key="1">
    <source>
        <dbReference type="ARBA" id="ARBA00004123"/>
    </source>
</evidence>
<dbReference type="PROSITE" id="PS00107">
    <property type="entry name" value="PROTEIN_KINASE_ATP"/>
    <property type="match status" value="1"/>
</dbReference>
<dbReference type="PANTHER" id="PTHR24345">
    <property type="entry name" value="SERINE/THREONINE-PROTEIN KINASE PLK"/>
    <property type="match status" value="1"/>
</dbReference>
<protein>
    <recommendedName>
        <fullName evidence="20">Serine/threonine-protein kinase PLK</fullName>
        <ecNumber evidence="20">2.7.11.21</ecNumber>
    </recommendedName>
    <alternativeName>
        <fullName evidence="20">Polo-like kinase</fullName>
    </alternativeName>
</protein>
<keyword evidence="7 20" id="KW-0808">Transferase</keyword>
<evidence type="ECO:0000259" key="21">
    <source>
        <dbReference type="PROSITE" id="PS50011"/>
    </source>
</evidence>
<evidence type="ECO:0000256" key="16">
    <source>
        <dbReference type="ARBA" id="ARBA00023328"/>
    </source>
</evidence>
<dbReference type="GO" id="GO:0000776">
    <property type="term" value="C:kinetochore"/>
    <property type="evidence" value="ECO:0007669"/>
    <property type="project" value="UniProtKB-KW"/>
</dbReference>
<keyword evidence="13" id="KW-0206">Cytoskeleton</keyword>
<evidence type="ECO:0000256" key="13">
    <source>
        <dbReference type="ARBA" id="ARBA00023212"/>
    </source>
</evidence>
<evidence type="ECO:0000259" key="22">
    <source>
        <dbReference type="PROSITE" id="PS50078"/>
    </source>
</evidence>
<keyword evidence="6 20" id="KW-0723">Serine/threonine-protein kinase</keyword>
<dbReference type="InterPro" id="IPR033701">
    <property type="entry name" value="POLO_box_1"/>
</dbReference>
<evidence type="ECO:0000256" key="7">
    <source>
        <dbReference type="ARBA" id="ARBA00022679"/>
    </source>
</evidence>
<keyword evidence="11" id="KW-0995">Kinetochore</keyword>
<feature type="domain" description="POLO box" evidence="22">
    <location>
        <begin position="396"/>
        <end position="474"/>
    </location>
</feature>
<comment type="subcellular location">
    <subcellularLocation>
        <location evidence="3">Chromosome</location>
        <location evidence="3">Centromere</location>
        <location evidence="3">Kinetochore</location>
    </subcellularLocation>
    <subcellularLocation>
        <location evidence="2">Cytoplasm</location>
        <location evidence="2">Cytoskeleton</location>
        <location evidence="2">Microtubule organizing center</location>
        <location evidence="2">Centrosome</location>
    </subcellularLocation>
    <subcellularLocation>
        <location evidence="1">Nucleus</location>
    </subcellularLocation>
</comment>
<keyword evidence="16" id="KW-0137">Centromere</keyword>
<dbReference type="GO" id="GO:0051726">
    <property type="term" value="P:regulation of cell cycle"/>
    <property type="evidence" value="ECO:0007669"/>
    <property type="project" value="UniProtKB-ARBA"/>
</dbReference>
<evidence type="ECO:0000256" key="8">
    <source>
        <dbReference type="ARBA" id="ARBA00022737"/>
    </source>
</evidence>
<dbReference type="EC" id="2.7.11.21" evidence="20"/>
<dbReference type="GO" id="GO:0051321">
    <property type="term" value="P:meiotic cell cycle"/>
    <property type="evidence" value="ECO:0007669"/>
    <property type="project" value="UniProtKB-KW"/>
</dbReference>
<evidence type="ECO:0000256" key="19">
    <source>
        <dbReference type="PROSITE-ProRule" id="PRU10141"/>
    </source>
</evidence>
<proteinExistence type="inferred from homology"/>
<keyword evidence="12 19" id="KW-0067">ATP-binding</keyword>
<dbReference type="GO" id="GO:0005634">
    <property type="term" value="C:nucleus"/>
    <property type="evidence" value="ECO:0007669"/>
    <property type="project" value="UniProtKB-SubCell"/>
</dbReference>
<comment type="catalytic activity">
    <reaction evidence="17 20">
        <text>L-threonyl-[protein] + ATP = O-phospho-L-threonyl-[protein] + ADP + H(+)</text>
        <dbReference type="Rhea" id="RHEA:46608"/>
        <dbReference type="Rhea" id="RHEA-COMP:11060"/>
        <dbReference type="Rhea" id="RHEA-COMP:11605"/>
        <dbReference type="ChEBI" id="CHEBI:15378"/>
        <dbReference type="ChEBI" id="CHEBI:30013"/>
        <dbReference type="ChEBI" id="CHEBI:30616"/>
        <dbReference type="ChEBI" id="CHEBI:61977"/>
        <dbReference type="ChEBI" id="CHEBI:456216"/>
        <dbReference type="EC" id="2.7.11.21"/>
    </reaction>
</comment>
<dbReference type="GO" id="GO:0004674">
    <property type="term" value="F:protein serine/threonine kinase activity"/>
    <property type="evidence" value="ECO:0007669"/>
    <property type="project" value="UniProtKB-KW"/>
</dbReference>
<evidence type="ECO:0000256" key="15">
    <source>
        <dbReference type="ARBA" id="ARBA00023254"/>
    </source>
</evidence>
<dbReference type="PROSITE" id="PS50078">
    <property type="entry name" value="POLO_BOX"/>
    <property type="match status" value="2"/>
</dbReference>
<dbReference type="GO" id="GO:0005813">
    <property type="term" value="C:centrosome"/>
    <property type="evidence" value="ECO:0007669"/>
    <property type="project" value="UniProtKB-SubCell"/>
</dbReference>
<organism evidence="23 24">
    <name type="scientific">Caerostris darwini</name>
    <dbReference type="NCBI Taxonomy" id="1538125"/>
    <lineage>
        <taxon>Eukaryota</taxon>
        <taxon>Metazoa</taxon>
        <taxon>Ecdysozoa</taxon>
        <taxon>Arthropoda</taxon>
        <taxon>Chelicerata</taxon>
        <taxon>Arachnida</taxon>
        <taxon>Araneae</taxon>
        <taxon>Araneomorphae</taxon>
        <taxon>Entelegynae</taxon>
        <taxon>Araneoidea</taxon>
        <taxon>Araneidae</taxon>
        <taxon>Caerostris</taxon>
    </lineage>
</organism>
<reference evidence="23 24" key="1">
    <citation type="submission" date="2021-06" db="EMBL/GenBank/DDBJ databases">
        <title>Caerostris darwini draft genome.</title>
        <authorList>
            <person name="Kono N."/>
            <person name="Arakawa K."/>
        </authorList>
    </citation>
    <scope>NUCLEOTIDE SEQUENCE [LARGE SCALE GENOMIC DNA]</scope>
</reference>
<sequence length="597" mass="68603">MSDRMKHEEVKQSITNPKTKVTYRRGCFLGKGGFARCYEFKNTATGETFAGKVVSKTMLLKPHHKEKMFQEIQIHSTLSHQYIVHLDSYFEDESSMYIILELCRKRSLMEMHKRRKTLTVPEVRYFMRQIVLACKYMHDNKVIHRDLKLGNLFINDDMEIKVGDFGLATRINHDGERKKTLCGTPNYIAPEILNKKGHSYEVDIWSLGCIMYTLLVGSPPFETNTLQNTYKKIKKCEYYLPPRLDRNARQLIQKLLHPDPDLRPTSDDVLMDDFLISGYIPSRLPTSCLTMQPRFSRNMSLCEVSNIASVTRNPLADQVNIPKTIPEKATVPATTEIEKATAAIDEIFKNQSCMPKDYYLSDLMQMLDSVTKCHPEALYTGQSEDAQDPSAVPFVWISKWVDYTDKYGIGYQLCDNSIGVFFNDASHLVLLSDGESLQYIDRSNEEKYYTMQNHPPDMSKKITLLNYFNTYMTDNLVKAGEAAKPREGDEMAHVPHLRAWFRTNSAIIFHLTNGTFQANFFKDHTKIILCPLMGAVSLIDEHRNFTVFTLKLIEKHGCSTLLASRLRYAKSMVEKLYKDIISTENTPCKKVAAVVKN</sequence>
<dbReference type="InterPro" id="IPR000959">
    <property type="entry name" value="POLO_box_dom"/>
</dbReference>
<dbReference type="InterPro" id="IPR033695">
    <property type="entry name" value="POLO_box_2"/>
</dbReference>
<dbReference type="Pfam" id="PF00069">
    <property type="entry name" value="Pkinase"/>
    <property type="match status" value="1"/>
</dbReference>
<dbReference type="PROSITE" id="PS00108">
    <property type="entry name" value="PROTEIN_KINASE_ST"/>
    <property type="match status" value="1"/>
</dbReference>
<dbReference type="InterPro" id="IPR036947">
    <property type="entry name" value="POLO_box_dom_sf"/>
</dbReference>
<dbReference type="GO" id="GO:0005737">
    <property type="term" value="C:cytoplasm"/>
    <property type="evidence" value="ECO:0007669"/>
    <property type="project" value="TreeGrafter"/>
</dbReference>